<evidence type="ECO:0008006" key="3">
    <source>
        <dbReference type="Google" id="ProtNLM"/>
    </source>
</evidence>
<gene>
    <name evidence="1" type="ORF">SB6411_03385</name>
</gene>
<dbReference type="RefSeq" id="WP_185932160.1">
    <property type="nucleotide sequence ID" value="NZ_CABGGS010000045.1"/>
</dbReference>
<dbReference type="InterPro" id="IPR015315">
    <property type="entry name" value="DUF1963"/>
</dbReference>
<reference evidence="1 2" key="1">
    <citation type="submission" date="2019-07" db="EMBL/GenBank/DDBJ databases">
        <authorList>
            <person name="Brisse S."/>
            <person name="Rodrigues C."/>
            <person name="Thorpe H."/>
        </authorList>
    </citation>
    <scope>NUCLEOTIDE SEQUENCE [LARGE SCALE GENOMIC DNA]</scope>
    <source>
        <strain evidence="1">SB6411</strain>
    </source>
</reference>
<dbReference type="Gene3D" id="2.30.320.10">
    <property type="entry name" value="YwqG-like"/>
    <property type="match status" value="1"/>
</dbReference>
<evidence type="ECO:0000313" key="1">
    <source>
        <dbReference type="EMBL" id="VUS88521.1"/>
    </source>
</evidence>
<dbReference type="PANTHER" id="PTHR36436:SF6">
    <property type="entry name" value="SLL5081 PROTEIN"/>
    <property type="match status" value="1"/>
</dbReference>
<keyword evidence="2" id="KW-1185">Reference proteome</keyword>
<protein>
    <recommendedName>
        <fullName evidence="3">DUF1963 domain-containing protein</fullName>
    </recommendedName>
</protein>
<organism evidence="1 2">
    <name type="scientific">Klebsiella spallanzanii</name>
    <dbReference type="NCBI Taxonomy" id="2587528"/>
    <lineage>
        <taxon>Bacteria</taxon>
        <taxon>Pseudomonadati</taxon>
        <taxon>Pseudomonadota</taxon>
        <taxon>Gammaproteobacteria</taxon>
        <taxon>Enterobacterales</taxon>
        <taxon>Enterobacteriaceae</taxon>
        <taxon>Klebsiella/Raoultella group</taxon>
        <taxon>Klebsiella</taxon>
    </lineage>
</organism>
<dbReference type="Pfam" id="PF09234">
    <property type="entry name" value="DUF1963"/>
    <property type="match status" value="1"/>
</dbReference>
<name>A0ABY6VQ57_9ENTR</name>
<dbReference type="Proteomes" id="UP000317652">
    <property type="component" value="Unassembled WGS sequence"/>
</dbReference>
<dbReference type="EMBL" id="CABGGS010000045">
    <property type="protein sequence ID" value="VUS88521.1"/>
    <property type="molecule type" value="Genomic_DNA"/>
</dbReference>
<proteinExistence type="predicted"/>
<dbReference type="PANTHER" id="PTHR36436">
    <property type="entry name" value="SLL5081 PROTEIN"/>
    <property type="match status" value="1"/>
</dbReference>
<accession>A0ABY6VQ57</accession>
<sequence length="248" mass="28243">MNSHNPLFLEQIKNSPLAQFQDFFTQTVRPAIDITSSTQPINPGCSKFGGAPDLPPGTLWPEHPKAYYRFIAQINFAEINVSGTDLPTKGLLSLFYAEDEGEGEVFWRDEDYILAIYTSSTEELTPLLPSEAKRISRHARRIQFTPCMDIPYDEYQTPQWPSFSHEQEDAYHTQLRDLLHSQNYLLGYPSHYSLGYDPTPGENYVALLTLDSDEKLVWEWHDGDKLMLFIDKDALKKGDFSALVADAG</sequence>
<evidence type="ECO:0000313" key="2">
    <source>
        <dbReference type="Proteomes" id="UP000317652"/>
    </source>
</evidence>
<dbReference type="SUPFAM" id="SSF103032">
    <property type="entry name" value="Hypothetical protein YwqG"/>
    <property type="match status" value="1"/>
</dbReference>
<comment type="caution">
    <text evidence="1">The sequence shown here is derived from an EMBL/GenBank/DDBJ whole genome shotgun (WGS) entry which is preliminary data.</text>
</comment>
<dbReference type="InterPro" id="IPR035948">
    <property type="entry name" value="YwqG-like_sf"/>
</dbReference>